<dbReference type="PANTHER" id="PTHR42957">
    <property type="entry name" value="HELICASE MJ1565-RELATED"/>
    <property type="match status" value="1"/>
</dbReference>
<protein>
    <recommendedName>
        <fullName evidence="2">Helicase HerA central domain-containing protein</fullName>
    </recommendedName>
</protein>
<keyword evidence="1" id="KW-0812">Transmembrane</keyword>
<feature type="transmembrane region" description="Helical" evidence="1">
    <location>
        <begin position="165"/>
        <end position="184"/>
    </location>
</feature>
<dbReference type="InterPro" id="IPR027417">
    <property type="entry name" value="P-loop_NTPase"/>
</dbReference>
<feature type="domain" description="Helicase HerA central" evidence="2">
    <location>
        <begin position="419"/>
        <end position="473"/>
    </location>
</feature>
<feature type="transmembrane region" description="Helical" evidence="1">
    <location>
        <begin position="7"/>
        <end position="24"/>
    </location>
</feature>
<evidence type="ECO:0000313" key="4">
    <source>
        <dbReference type="Proteomes" id="UP000034701"/>
    </source>
</evidence>
<name>A0A0G0JV36_9BACT</name>
<keyword evidence="1" id="KW-0472">Membrane</keyword>
<dbReference type="PANTHER" id="PTHR42957:SF1">
    <property type="entry name" value="HELICASE MJ1565-RELATED"/>
    <property type="match status" value="1"/>
</dbReference>
<evidence type="ECO:0000256" key="1">
    <source>
        <dbReference type="SAM" id="Phobius"/>
    </source>
</evidence>
<organism evidence="3 4">
    <name type="scientific">Candidatus Nomurabacteria bacterium GW2011_GWA1_37_20</name>
    <dbReference type="NCBI Taxonomy" id="1618729"/>
    <lineage>
        <taxon>Bacteria</taxon>
        <taxon>Candidatus Nomuraibacteriota</taxon>
    </lineage>
</organism>
<dbReference type="InterPro" id="IPR008571">
    <property type="entry name" value="HerA-like"/>
</dbReference>
<evidence type="ECO:0000259" key="2">
    <source>
        <dbReference type="Pfam" id="PF01935"/>
    </source>
</evidence>
<dbReference type="Proteomes" id="UP000034701">
    <property type="component" value="Unassembled WGS sequence"/>
</dbReference>
<comment type="caution">
    <text evidence="3">The sequence shown here is derived from an EMBL/GenBank/DDBJ whole genome shotgun (WGS) entry which is preliminary data.</text>
</comment>
<gene>
    <name evidence="3" type="ORF">US45_C0029G0005</name>
</gene>
<dbReference type="Pfam" id="PF01935">
    <property type="entry name" value="DUF87"/>
    <property type="match status" value="1"/>
</dbReference>
<dbReference type="SUPFAM" id="SSF52540">
    <property type="entry name" value="P-loop containing nucleoside triphosphate hydrolases"/>
    <property type="match status" value="1"/>
</dbReference>
<accession>A0A0G0JV36</accession>
<dbReference type="InterPro" id="IPR002789">
    <property type="entry name" value="HerA_central"/>
</dbReference>
<dbReference type="EMBL" id="LBTA01000029">
    <property type="protein sequence ID" value="KKQ32106.1"/>
    <property type="molecule type" value="Genomic_DNA"/>
</dbReference>
<feature type="transmembrane region" description="Helical" evidence="1">
    <location>
        <begin position="130"/>
        <end position="153"/>
    </location>
</feature>
<sequence>MSKIKNLIYLFIFTGALLALKVLLVDKVFVDLGHDAQVWFTSGLLLIVLGVFVTEKYFTRPLDVIVNVITLFVVLSTLDNVSNFQLYWPLVAYSLMTAIIAFVSFALINEEKDRNYLSQKIAHSANTVSSFLGSSKMLFSIVFILSIFSYFISSLESNSLINKEQMAVLLMIAFWGMVILVEPIDKKLIVPLLEKMRDKNKPKLIGKIVKRSNPDVIYVEQLPGSPNLNAGDIAVIDDIKNLHDSKDLVHLMFVSELEADNKKYLYFHGINSKAIDIAKQIYVHKTDSDIPEAVTISEIYKNRDNIIGFVHTNSDIDVIKIKMIDGVDENKELKEGDLISINFYKNSTKYQIINVETDSENIDGQSKKGSKIITAQQIGYWQSDKQKFIDTGWVPSINAPVFIEASMEEIKITNDKYYKVGTVPRSPYPIFIDFEESVNHHTAIIGKTGTGKSYMAAKIIEKMISNNYKVIVLEIDQSNSQSLSKYIDQNLISKNQYTWTCDNKNKVVNGKNVNYDDWKCEVDYNENKVFVVNWENKSKTQDDGPLNQTEGAIAVINNIIQYQLKNRGEKICVVMEEAYDFIPEINFGQQDYGSPKVSRISQVFLKCRKHNIGFLIITQRTALVTKTILYNCHTIIALQTFDETSKHFMSAYINQKYLDSMSILPRFRAIVVGKGSSCDKPVIVDFFDKKLAEEIDKKKKQAENESKEITPPTTL</sequence>
<reference evidence="3 4" key="1">
    <citation type="journal article" date="2015" name="Nature">
        <title>rRNA introns, odd ribosomes, and small enigmatic genomes across a large radiation of phyla.</title>
        <authorList>
            <person name="Brown C.T."/>
            <person name="Hug L.A."/>
            <person name="Thomas B.C."/>
            <person name="Sharon I."/>
            <person name="Castelle C.J."/>
            <person name="Singh A."/>
            <person name="Wilkins M.J."/>
            <person name="Williams K.H."/>
            <person name="Banfield J.F."/>
        </authorList>
    </citation>
    <scope>NUCLEOTIDE SEQUENCE [LARGE SCALE GENOMIC DNA]</scope>
</reference>
<feature type="transmembrane region" description="Helical" evidence="1">
    <location>
        <begin position="36"/>
        <end position="54"/>
    </location>
</feature>
<evidence type="ECO:0000313" key="3">
    <source>
        <dbReference type="EMBL" id="KKQ32106.1"/>
    </source>
</evidence>
<dbReference type="AlphaFoldDB" id="A0A0G0JV36"/>
<feature type="transmembrane region" description="Helical" evidence="1">
    <location>
        <begin position="90"/>
        <end position="109"/>
    </location>
</feature>
<proteinExistence type="predicted"/>
<keyword evidence="1" id="KW-1133">Transmembrane helix</keyword>
<dbReference type="Gene3D" id="3.40.50.300">
    <property type="entry name" value="P-loop containing nucleotide triphosphate hydrolases"/>
    <property type="match status" value="1"/>
</dbReference>